<gene>
    <name evidence="2" type="ORF">ACRE_049070</name>
</gene>
<accession>A0A086T4L9</accession>
<dbReference type="Pfam" id="PF07081">
    <property type="entry name" value="DUF1349"/>
    <property type="match status" value="1"/>
</dbReference>
<dbReference type="EMBL" id="JPKY01000051">
    <property type="protein sequence ID" value="KFH44301.1"/>
    <property type="molecule type" value="Genomic_DNA"/>
</dbReference>
<evidence type="ECO:0000313" key="3">
    <source>
        <dbReference type="Proteomes" id="UP000029964"/>
    </source>
</evidence>
<dbReference type="PANTHER" id="PTHR35332">
    <property type="entry name" value="REGULATION OF ENOLASE PROTEIN 1"/>
    <property type="match status" value="1"/>
</dbReference>
<feature type="region of interest" description="Disordered" evidence="1">
    <location>
        <begin position="13"/>
        <end position="41"/>
    </location>
</feature>
<reference evidence="3" key="1">
    <citation type="journal article" date="2014" name="Genome Announc.">
        <title>Genome sequence and annotation of Acremonium chrysogenum, producer of the beta-lactam antibiotic cephalosporin C.</title>
        <authorList>
            <person name="Terfehr D."/>
            <person name="Dahlmann T.A."/>
            <person name="Specht T."/>
            <person name="Zadra I."/>
            <person name="Kuernsteiner H."/>
            <person name="Kueck U."/>
        </authorList>
    </citation>
    <scope>NUCLEOTIDE SEQUENCE [LARGE SCALE GENOMIC DNA]</scope>
    <source>
        <strain evidence="3">ATCC 11550 / CBS 779.69 / DSM 880 / IAM 14645 / JCM 23072 / IMI 49137</strain>
    </source>
</reference>
<proteinExistence type="predicted"/>
<dbReference type="HOGENOM" id="CLU_077442_2_0_1"/>
<organism evidence="2 3">
    <name type="scientific">Hapsidospora chrysogenum (strain ATCC 11550 / CBS 779.69 / DSM 880 / IAM 14645 / JCM 23072 / IMI 49137)</name>
    <name type="common">Acremonium chrysogenum</name>
    <dbReference type="NCBI Taxonomy" id="857340"/>
    <lineage>
        <taxon>Eukaryota</taxon>
        <taxon>Fungi</taxon>
        <taxon>Dikarya</taxon>
        <taxon>Ascomycota</taxon>
        <taxon>Pezizomycotina</taxon>
        <taxon>Sordariomycetes</taxon>
        <taxon>Hypocreomycetidae</taxon>
        <taxon>Hypocreales</taxon>
        <taxon>Bionectriaceae</taxon>
        <taxon>Hapsidospora</taxon>
    </lineage>
</organism>
<name>A0A086T4L9_HAPC1</name>
<dbReference type="Proteomes" id="UP000029964">
    <property type="component" value="Unassembled WGS sequence"/>
</dbReference>
<sequence>MANVQFPFNISANPGTDLWRKPPSTDDSNAPTRPHSSGPLTSLRSASITFTSTYSTQFDQAGIVLTITNPATKATKWIKSGVEFFSGRPRLSVVCCDTWADWSVASISGDGVEEAVVAGKQAVTIRVERDDTTVWIYYVDGQGTKVPLREIAWVYGDNGGQGWEVEVGALVARPNKEVQGALEATFQALDVEWEKK</sequence>
<keyword evidence="3" id="KW-1185">Reference proteome</keyword>
<protein>
    <submittedName>
        <fullName evidence="2">Uncharacterized protein</fullName>
    </submittedName>
</protein>
<dbReference type="Gene3D" id="2.60.120.200">
    <property type="match status" value="1"/>
</dbReference>
<dbReference type="OrthoDB" id="42525at2759"/>
<evidence type="ECO:0000313" key="2">
    <source>
        <dbReference type="EMBL" id="KFH44301.1"/>
    </source>
</evidence>
<dbReference type="AlphaFoldDB" id="A0A086T4L9"/>
<dbReference type="STRING" id="857340.A0A086T4L9"/>
<feature type="compositionally biased region" description="Polar residues" evidence="1">
    <location>
        <begin position="25"/>
        <end position="41"/>
    </location>
</feature>
<dbReference type="PANTHER" id="PTHR35332:SF2">
    <property type="entry name" value="REGULATION OF ENOLASE PROTEIN 1"/>
    <property type="match status" value="1"/>
</dbReference>
<comment type="caution">
    <text evidence="2">The sequence shown here is derived from an EMBL/GenBank/DDBJ whole genome shotgun (WGS) entry which is preliminary data.</text>
</comment>
<dbReference type="InterPro" id="IPR009784">
    <property type="entry name" value="DUF1349"/>
</dbReference>
<evidence type="ECO:0000256" key="1">
    <source>
        <dbReference type="SAM" id="MobiDB-lite"/>
    </source>
</evidence>